<evidence type="ECO:0000256" key="6">
    <source>
        <dbReference type="ARBA" id="ARBA00023139"/>
    </source>
</evidence>
<dbReference type="InterPro" id="IPR001594">
    <property type="entry name" value="Palmitoyltrfase_DHHC"/>
</dbReference>
<dbReference type="Proteomes" id="UP001295684">
    <property type="component" value="Unassembled WGS sequence"/>
</dbReference>
<dbReference type="Pfam" id="PF01529">
    <property type="entry name" value="DHHC"/>
    <property type="match status" value="1"/>
</dbReference>
<feature type="domain" description="Palmitoyltransferase DHHC" evidence="11">
    <location>
        <begin position="118"/>
        <end position="244"/>
    </location>
</feature>
<proteinExistence type="inferred from homology"/>
<feature type="transmembrane region" description="Helical" evidence="10">
    <location>
        <begin position="164"/>
        <end position="187"/>
    </location>
</feature>
<evidence type="ECO:0000256" key="5">
    <source>
        <dbReference type="ARBA" id="ARBA00023136"/>
    </source>
</evidence>
<accession>A0AAD2CZF9</accession>
<keyword evidence="8 10" id="KW-0012">Acyltransferase</keyword>
<feature type="transmembrane region" description="Helical" evidence="10">
    <location>
        <begin position="55"/>
        <end position="79"/>
    </location>
</feature>
<comment type="catalytic activity">
    <reaction evidence="9 10">
        <text>L-cysteinyl-[protein] + hexadecanoyl-CoA = S-hexadecanoyl-L-cysteinyl-[protein] + CoA</text>
        <dbReference type="Rhea" id="RHEA:36683"/>
        <dbReference type="Rhea" id="RHEA-COMP:10131"/>
        <dbReference type="Rhea" id="RHEA-COMP:11032"/>
        <dbReference type="ChEBI" id="CHEBI:29950"/>
        <dbReference type="ChEBI" id="CHEBI:57287"/>
        <dbReference type="ChEBI" id="CHEBI:57379"/>
        <dbReference type="ChEBI" id="CHEBI:74151"/>
        <dbReference type="EC" id="2.3.1.225"/>
    </reaction>
</comment>
<comment type="caution">
    <text evidence="12">The sequence shown here is derived from an EMBL/GenBank/DDBJ whole genome shotgun (WGS) entry which is preliminary data.</text>
</comment>
<feature type="transmembrane region" description="Helical" evidence="10">
    <location>
        <begin position="207"/>
        <end position="231"/>
    </location>
</feature>
<keyword evidence="4 10" id="KW-1133">Transmembrane helix</keyword>
<evidence type="ECO:0000313" key="12">
    <source>
        <dbReference type="EMBL" id="CAI2375201.1"/>
    </source>
</evidence>
<comment type="subcellular location">
    <subcellularLocation>
        <location evidence="1">Endomembrane system</location>
        <topology evidence="1">Multi-pass membrane protein</topology>
    </subcellularLocation>
</comment>
<evidence type="ECO:0000256" key="3">
    <source>
        <dbReference type="ARBA" id="ARBA00022692"/>
    </source>
</evidence>
<evidence type="ECO:0000256" key="9">
    <source>
        <dbReference type="ARBA" id="ARBA00048048"/>
    </source>
</evidence>
<reference evidence="12" key="1">
    <citation type="submission" date="2023-07" db="EMBL/GenBank/DDBJ databases">
        <authorList>
            <consortium name="AG Swart"/>
            <person name="Singh M."/>
            <person name="Singh A."/>
            <person name="Seah K."/>
            <person name="Emmerich C."/>
        </authorList>
    </citation>
    <scope>NUCLEOTIDE SEQUENCE</scope>
    <source>
        <strain evidence="12">DP1</strain>
    </source>
</reference>
<organism evidence="12 13">
    <name type="scientific">Euplotes crassus</name>
    <dbReference type="NCBI Taxonomy" id="5936"/>
    <lineage>
        <taxon>Eukaryota</taxon>
        <taxon>Sar</taxon>
        <taxon>Alveolata</taxon>
        <taxon>Ciliophora</taxon>
        <taxon>Intramacronucleata</taxon>
        <taxon>Spirotrichea</taxon>
        <taxon>Hypotrichia</taxon>
        <taxon>Euplotida</taxon>
        <taxon>Euplotidae</taxon>
        <taxon>Moneuplotes</taxon>
    </lineage>
</organism>
<dbReference type="PANTHER" id="PTHR22883:SF43">
    <property type="entry name" value="PALMITOYLTRANSFERASE APP"/>
    <property type="match status" value="1"/>
</dbReference>
<dbReference type="PANTHER" id="PTHR22883">
    <property type="entry name" value="ZINC FINGER DHHC DOMAIN CONTAINING PROTEIN"/>
    <property type="match status" value="1"/>
</dbReference>
<keyword evidence="7" id="KW-0449">Lipoprotein</keyword>
<comment type="similarity">
    <text evidence="10">Belongs to the DHHC palmitoyltransferase family.</text>
</comment>
<evidence type="ECO:0000259" key="11">
    <source>
        <dbReference type="Pfam" id="PF01529"/>
    </source>
</evidence>
<gene>
    <name evidence="12" type="ORF">ECRASSUSDP1_LOCUS16561</name>
</gene>
<comment type="domain">
    <text evidence="10">The DHHC domain is required for palmitoyltransferase activity.</text>
</comment>
<keyword evidence="3 10" id="KW-0812">Transmembrane</keyword>
<dbReference type="GO" id="GO:0019706">
    <property type="term" value="F:protein-cysteine S-palmitoyltransferase activity"/>
    <property type="evidence" value="ECO:0007669"/>
    <property type="project" value="UniProtKB-EC"/>
</dbReference>
<keyword evidence="2 10" id="KW-0808">Transferase</keyword>
<name>A0AAD2CZF9_EUPCR</name>
<sequence length="330" mass="37576">MPQRIGRMKALSASPNGAILRVLGPDWWMTLLASLIIIVGFILTVIVILSYDSFIIKTCCILFATLFFFAIIWSLLSLATTDPGIIPRSDKRVTIKTEFYMTLKDVETFDKDADGIDLKICRTCMIVRPPRSFHCSKCNTCIEMHDHHCPWVGQCVGLRNNKKFFVFLLTTGIGSLCGSMLCLPPLIERSDAIFLGDTSLQDTVFKVAIFTGMFTFSMGCTLIVFSICHLLQVSKNLTTNESIREIYQDTPNPFNKGCSENMHLFWSVYPKSPSNLVDKGENSNEYYSKILQRYGEVHARATQDQQSTRQQVDLEDFRNYRYGPIRLYED</sequence>
<evidence type="ECO:0000256" key="8">
    <source>
        <dbReference type="ARBA" id="ARBA00023315"/>
    </source>
</evidence>
<evidence type="ECO:0000256" key="1">
    <source>
        <dbReference type="ARBA" id="ARBA00004127"/>
    </source>
</evidence>
<dbReference type="GO" id="GO:0005794">
    <property type="term" value="C:Golgi apparatus"/>
    <property type="evidence" value="ECO:0007669"/>
    <property type="project" value="TreeGrafter"/>
</dbReference>
<dbReference type="GO" id="GO:0006612">
    <property type="term" value="P:protein targeting to membrane"/>
    <property type="evidence" value="ECO:0007669"/>
    <property type="project" value="TreeGrafter"/>
</dbReference>
<evidence type="ECO:0000313" key="13">
    <source>
        <dbReference type="Proteomes" id="UP001295684"/>
    </source>
</evidence>
<dbReference type="EC" id="2.3.1.225" evidence="10"/>
<dbReference type="InterPro" id="IPR039859">
    <property type="entry name" value="PFA4/ZDH16/20/ERF2-like"/>
</dbReference>
<keyword evidence="6" id="KW-0564">Palmitate</keyword>
<evidence type="ECO:0000256" key="7">
    <source>
        <dbReference type="ARBA" id="ARBA00023288"/>
    </source>
</evidence>
<keyword evidence="5 10" id="KW-0472">Membrane</keyword>
<feature type="transmembrane region" description="Helical" evidence="10">
    <location>
        <begin position="27"/>
        <end position="49"/>
    </location>
</feature>
<evidence type="ECO:0000256" key="10">
    <source>
        <dbReference type="RuleBase" id="RU079119"/>
    </source>
</evidence>
<dbReference type="PROSITE" id="PS50216">
    <property type="entry name" value="DHHC"/>
    <property type="match status" value="1"/>
</dbReference>
<dbReference type="AlphaFoldDB" id="A0AAD2CZF9"/>
<evidence type="ECO:0000256" key="4">
    <source>
        <dbReference type="ARBA" id="ARBA00022989"/>
    </source>
</evidence>
<evidence type="ECO:0000256" key="2">
    <source>
        <dbReference type="ARBA" id="ARBA00022679"/>
    </source>
</evidence>
<protein>
    <recommendedName>
        <fullName evidence="10">Palmitoyltransferase</fullName>
        <ecNumber evidence="10">2.3.1.225</ecNumber>
    </recommendedName>
</protein>
<dbReference type="GO" id="GO:0005783">
    <property type="term" value="C:endoplasmic reticulum"/>
    <property type="evidence" value="ECO:0007669"/>
    <property type="project" value="TreeGrafter"/>
</dbReference>
<keyword evidence="13" id="KW-1185">Reference proteome</keyword>
<dbReference type="EMBL" id="CAMPGE010016658">
    <property type="protein sequence ID" value="CAI2375201.1"/>
    <property type="molecule type" value="Genomic_DNA"/>
</dbReference>